<protein>
    <recommendedName>
        <fullName evidence="4">protein-serine/threonine phosphatase</fullName>
        <ecNumber evidence="4">3.1.3.16</ecNumber>
    </recommendedName>
</protein>
<evidence type="ECO:0000259" key="13">
    <source>
        <dbReference type="PROSITE" id="PS51746"/>
    </source>
</evidence>
<dbReference type="Gene3D" id="3.60.40.10">
    <property type="entry name" value="PPM-type phosphatase domain"/>
    <property type="match status" value="1"/>
</dbReference>
<name>A0AA39DSW5_VITRO</name>
<comment type="catalytic activity">
    <reaction evidence="10">
        <text>O-phospho-L-seryl-[protein] + H2O = L-seryl-[protein] + phosphate</text>
        <dbReference type="Rhea" id="RHEA:20629"/>
        <dbReference type="Rhea" id="RHEA-COMP:9863"/>
        <dbReference type="Rhea" id="RHEA-COMP:11604"/>
        <dbReference type="ChEBI" id="CHEBI:15377"/>
        <dbReference type="ChEBI" id="CHEBI:29999"/>
        <dbReference type="ChEBI" id="CHEBI:43474"/>
        <dbReference type="ChEBI" id="CHEBI:83421"/>
        <dbReference type="EC" id="3.1.3.16"/>
    </reaction>
</comment>
<evidence type="ECO:0000256" key="7">
    <source>
        <dbReference type="ARBA" id="ARBA00022842"/>
    </source>
</evidence>
<dbReference type="FunFam" id="3.60.40.10:FF:000010">
    <property type="entry name" value="Probable protein phosphatase 2C 39"/>
    <property type="match status" value="1"/>
</dbReference>
<dbReference type="GO" id="GO:0004722">
    <property type="term" value="F:protein serine/threonine phosphatase activity"/>
    <property type="evidence" value="ECO:0007669"/>
    <property type="project" value="UniProtKB-EC"/>
</dbReference>
<evidence type="ECO:0000256" key="5">
    <source>
        <dbReference type="ARBA" id="ARBA00022723"/>
    </source>
</evidence>
<evidence type="ECO:0000256" key="10">
    <source>
        <dbReference type="ARBA" id="ARBA00047761"/>
    </source>
</evidence>
<feature type="transmembrane region" description="Helical" evidence="12">
    <location>
        <begin position="267"/>
        <end position="285"/>
    </location>
</feature>
<dbReference type="InterPro" id="IPR036457">
    <property type="entry name" value="PPM-type-like_dom_sf"/>
</dbReference>
<dbReference type="GO" id="GO:0046872">
    <property type="term" value="F:metal ion binding"/>
    <property type="evidence" value="ECO:0007669"/>
    <property type="project" value="UniProtKB-KW"/>
</dbReference>
<dbReference type="PANTHER" id="PTHR47992">
    <property type="entry name" value="PROTEIN PHOSPHATASE"/>
    <property type="match status" value="1"/>
</dbReference>
<keyword evidence="8" id="KW-0904">Protein phosphatase</keyword>
<comment type="caution">
    <text evidence="14">The sequence shown here is derived from an EMBL/GenBank/DDBJ whole genome shotgun (WGS) entry which is preliminary data.</text>
</comment>
<reference evidence="14 15" key="1">
    <citation type="journal article" date="2023" name="BMC Biotechnol.">
        <title>Vitis rotundifolia cv Carlos genome sequencing.</title>
        <authorList>
            <person name="Huff M."/>
            <person name="Hulse-Kemp A."/>
            <person name="Scheffler B."/>
            <person name="Youngblood R."/>
            <person name="Simpson S."/>
            <person name="Babiker E."/>
            <person name="Staton M."/>
        </authorList>
    </citation>
    <scope>NUCLEOTIDE SEQUENCE [LARGE SCALE GENOMIC DNA]</scope>
    <source>
        <tissue evidence="14">Leaf</tissue>
    </source>
</reference>
<comment type="cofactor">
    <cofactor evidence="2">
        <name>Mg(2+)</name>
        <dbReference type="ChEBI" id="CHEBI:18420"/>
    </cofactor>
</comment>
<keyword evidence="9" id="KW-0464">Manganese</keyword>
<evidence type="ECO:0000256" key="2">
    <source>
        <dbReference type="ARBA" id="ARBA00001946"/>
    </source>
</evidence>
<feature type="domain" description="PPM-type phosphatase" evidence="13">
    <location>
        <begin position="37"/>
        <end position="309"/>
    </location>
</feature>
<keyword evidence="6" id="KW-0378">Hydrolase</keyword>
<keyword evidence="12" id="KW-0812">Transmembrane</keyword>
<dbReference type="EMBL" id="JARBHA010000009">
    <property type="protein sequence ID" value="KAJ9692992.1"/>
    <property type="molecule type" value="Genomic_DNA"/>
</dbReference>
<dbReference type="PROSITE" id="PS51746">
    <property type="entry name" value="PPM_2"/>
    <property type="match status" value="1"/>
</dbReference>
<dbReference type="AlphaFoldDB" id="A0AA39DSW5"/>
<accession>A0AA39DSW5</accession>
<evidence type="ECO:0000256" key="1">
    <source>
        <dbReference type="ARBA" id="ARBA00001936"/>
    </source>
</evidence>
<dbReference type="Pfam" id="PF00481">
    <property type="entry name" value="PP2C"/>
    <property type="match status" value="1"/>
</dbReference>
<dbReference type="InterPro" id="IPR001932">
    <property type="entry name" value="PPM-type_phosphatase-like_dom"/>
</dbReference>
<proteinExistence type="inferred from homology"/>
<evidence type="ECO:0000256" key="6">
    <source>
        <dbReference type="ARBA" id="ARBA00022801"/>
    </source>
</evidence>
<evidence type="ECO:0000256" key="8">
    <source>
        <dbReference type="ARBA" id="ARBA00022912"/>
    </source>
</evidence>
<keyword evidence="12" id="KW-0472">Membrane</keyword>
<evidence type="ECO:0000313" key="15">
    <source>
        <dbReference type="Proteomes" id="UP001168098"/>
    </source>
</evidence>
<gene>
    <name evidence="14" type="ORF">PVL29_011909</name>
</gene>
<dbReference type="CDD" id="cd00143">
    <property type="entry name" value="PP2Cc"/>
    <property type="match status" value="1"/>
</dbReference>
<dbReference type="SUPFAM" id="SSF81606">
    <property type="entry name" value="PP2C-like"/>
    <property type="match status" value="1"/>
</dbReference>
<keyword evidence="12" id="KW-1133">Transmembrane helix</keyword>
<evidence type="ECO:0000256" key="9">
    <source>
        <dbReference type="ARBA" id="ARBA00023211"/>
    </source>
</evidence>
<organism evidence="14 15">
    <name type="scientific">Vitis rotundifolia</name>
    <name type="common">Muscadine grape</name>
    <dbReference type="NCBI Taxonomy" id="103349"/>
    <lineage>
        <taxon>Eukaryota</taxon>
        <taxon>Viridiplantae</taxon>
        <taxon>Streptophyta</taxon>
        <taxon>Embryophyta</taxon>
        <taxon>Tracheophyta</taxon>
        <taxon>Spermatophyta</taxon>
        <taxon>Magnoliopsida</taxon>
        <taxon>eudicotyledons</taxon>
        <taxon>Gunneridae</taxon>
        <taxon>Pentapetalae</taxon>
        <taxon>rosids</taxon>
        <taxon>Vitales</taxon>
        <taxon>Vitaceae</taxon>
        <taxon>Viteae</taxon>
        <taxon>Vitis</taxon>
    </lineage>
</organism>
<dbReference type="InterPro" id="IPR015655">
    <property type="entry name" value="PP2C"/>
</dbReference>
<keyword evidence="5" id="KW-0479">Metal-binding</keyword>
<evidence type="ECO:0000256" key="12">
    <source>
        <dbReference type="SAM" id="Phobius"/>
    </source>
</evidence>
<dbReference type="Proteomes" id="UP001168098">
    <property type="component" value="Unassembled WGS sequence"/>
</dbReference>
<comment type="cofactor">
    <cofactor evidence="1">
        <name>Mn(2+)</name>
        <dbReference type="ChEBI" id="CHEBI:29035"/>
    </cofactor>
</comment>
<evidence type="ECO:0000256" key="4">
    <source>
        <dbReference type="ARBA" id="ARBA00013081"/>
    </source>
</evidence>
<sequence>MDKKTSFLNKIKKATCLDSSTPDSGKGRCKSCSNIVAHGFHLVEGKSGHDMEDYHVAEYRNKKSHVLGLFAIFDGHLGNSVPSYLKDNLFNNILEEPNFWNDPKTAIKNAYRATDKYILENSMKLGPGGSTAVTAIVIDGKDLWVANIGDSRAVVCERGSANQLTVDHEPDSERRRIERQGGFVTNLAGDVPRVNGQLAVARAFGDQSLKAHLSSEPDIRHVPIDSTIEFVILASDGLWKVSCYANLLTTVFSFLSVHSSFFSAVHVIFYVCIGISKIIDLLFFLKQCVNETIPVSKMLDIGLFFLNII</sequence>
<comment type="similarity">
    <text evidence="3">Belongs to the PP2C family.</text>
</comment>
<evidence type="ECO:0000256" key="3">
    <source>
        <dbReference type="ARBA" id="ARBA00006702"/>
    </source>
</evidence>
<evidence type="ECO:0000256" key="11">
    <source>
        <dbReference type="ARBA" id="ARBA00048336"/>
    </source>
</evidence>
<keyword evidence="7" id="KW-0460">Magnesium</keyword>
<dbReference type="EC" id="3.1.3.16" evidence="4"/>
<dbReference type="SMART" id="SM00332">
    <property type="entry name" value="PP2Cc"/>
    <property type="match status" value="1"/>
</dbReference>
<evidence type="ECO:0000313" key="14">
    <source>
        <dbReference type="EMBL" id="KAJ9692992.1"/>
    </source>
</evidence>
<comment type="catalytic activity">
    <reaction evidence="11">
        <text>O-phospho-L-threonyl-[protein] + H2O = L-threonyl-[protein] + phosphate</text>
        <dbReference type="Rhea" id="RHEA:47004"/>
        <dbReference type="Rhea" id="RHEA-COMP:11060"/>
        <dbReference type="Rhea" id="RHEA-COMP:11605"/>
        <dbReference type="ChEBI" id="CHEBI:15377"/>
        <dbReference type="ChEBI" id="CHEBI:30013"/>
        <dbReference type="ChEBI" id="CHEBI:43474"/>
        <dbReference type="ChEBI" id="CHEBI:61977"/>
        <dbReference type="EC" id="3.1.3.16"/>
    </reaction>
</comment>
<keyword evidence="15" id="KW-1185">Reference proteome</keyword>